<protein>
    <submittedName>
        <fullName evidence="2">Uncharacterized protein</fullName>
    </submittedName>
</protein>
<name>A0A2T2NIE7_CORCC</name>
<feature type="region of interest" description="Disordered" evidence="1">
    <location>
        <begin position="1"/>
        <end position="32"/>
    </location>
</feature>
<evidence type="ECO:0000313" key="3">
    <source>
        <dbReference type="Proteomes" id="UP000240883"/>
    </source>
</evidence>
<dbReference type="AlphaFoldDB" id="A0A2T2NIE7"/>
<dbReference type="EMBL" id="KZ678137">
    <property type="protein sequence ID" value="PSN65203.1"/>
    <property type="molecule type" value="Genomic_DNA"/>
</dbReference>
<feature type="region of interest" description="Disordered" evidence="1">
    <location>
        <begin position="72"/>
        <end position="94"/>
    </location>
</feature>
<gene>
    <name evidence="2" type="ORF">BS50DRAFT_589633</name>
</gene>
<dbReference type="Proteomes" id="UP000240883">
    <property type="component" value="Unassembled WGS sequence"/>
</dbReference>
<evidence type="ECO:0000256" key="1">
    <source>
        <dbReference type="SAM" id="MobiDB-lite"/>
    </source>
</evidence>
<accession>A0A2T2NIE7</accession>
<feature type="compositionally biased region" description="Low complexity" evidence="1">
    <location>
        <begin position="84"/>
        <end position="94"/>
    </location>
</feature>
<evidence type="ECO:0000313" key="2">
    <source>
        <dbReference type="EMBL" id="PSN65203.1"/>
    </source>
</evidence>
<reference evidence="2 3" key="1">
    <citation type="journal article" date="2018" name="Front. Microbiol.">
        <title>Genome-Wide Analysis of Corynespora cassiicola Leaf Fall Disease Putative Effectors.</title>
        <authorList>
            <person name="Lopez D."/>
            <person name="Ribeiro S."/>
            <person name="Label P."/>
            <person name="Fumanal B."/>
            <person name="Venisse J.S."/>
            <person name="Kohler A."/>
            <person name="de Oliveira R.R."/>
            <person name="Labutti K."/>
            <person name="Lipzen A."/>
            <person name="Lail K."/>
            <person name="Bauer D."/>
            <person name="Ohm R.A."/>
            <person name="Barry K.W."/>
            <person name="Spatafora J."/>
            <person name="Grigoriev I.V."/>
            <person name="Martin F.M."/>
            <person name="Pujade-Renaud V."/>
        </authorList>
    </citation>
    <scope>NUCLEOTIDE SEQUENCE [LARGE SCALE GENOMIC DNA]</scope>
    <source>
        <strain evidence="2 3">Philippines</strain>
    </source>
</reference>
<sequence>MKRRPPRPMATSTISPHPIATEAHRRRTTASRRLVPTVTWSTPVTSSKAAVGQQRHGHDILLPVPHRFSCAAGAPVREPRRTRQPASQPASSAAGPVIVGWVPIELRAPTWQYRDEAGKRRGPAAGSVASLPEATSTPAIAAVAAASSEGNLPQSR</sequence>
<proteinExistence type="predicted"/>
<organism evidence="2 3">
    <name type="scientific">Corynespora cassiicola Philippines</name>
    <dbReference type="NCBI Taxonomy" id="1448308"/>
    <lineage>
        <taxon>Eukaryota</taxon>
        <taxon>Fungi</taxon>
        <taxon>Dikarya</taxon>
        <taxon>Ascomycota</taxon>
        <taxon>Pezizomycotina</taxon>
        <taxon>Dothideomycetes</taxon>
        <taxon>Pleosporomycetidae</taxon>
        <taxon>Pleosporales</taxon>
        <taxon>Corynesporascaceae</taxon>
        <taxon>Corynespora</taxon>
    </lineage>
</organism>
<keyword evidence="3" id="KW-1185">Reference proteome</keyword>